<dbReference type="EMBL" id="JAMZIH010006020">
    <property type="protein sequence ID" value="KAJ1674376.1"/>
    <property type="molecule type" value="Genomic_DNA"/>
</dbReference>
<comment type="caution">
    <text evidence="1">The sequence shown here is derived from an EMBL/GenBank/DDBJ whole genome shotgun (WGS) entry which is preliminary data.</text>
</comment>
<protein>
    <submittedName>
        <fullName evidence="1">Uncharacterized protein</fullName>
    </submittedName>
</protein>
<reference evidence="1" key="1">
    <citation type="submission" date="2022-06" db="EMBL/GenBank/DDBJ databases">
        <title>Phylogenomic reconstructions and comparative analyses of Kickxellomycotina fungi.</title>
        <authorList>
            <person name="Reynolds N.K."/>
            <person name="Stajich J.E."/>
            <person name="Barry K."/>
            <person name="Grigoriev I.V."/>
            <person name="Crous P."/>
            <person name="Smith M.E."/>
        </authorList>
    </citation>
    <scope>NUCLEOTIDE SEQUENCE</scope>
    <source>
        <strain evidence="1">RSA 2271</strain>
    </source>
</reference>
<proteinExistence type="predicted"/>
<gene>
    <name evidence="1" type="ORF">EV182_003405</name>
</gene>
<feature type="non-terminal residue" evidence="1">
    <location>
        <position position="900"/>
    </location>
</feature>
<sequence>TLTCDISDQHTGDVIRWNPHSGSQDVERRALVAVGDVTLDKLLQPGDGEHGEQYLVEIAARYGSSNQALRALGAIEAKLQELNNTTEIDVRLVVSYTSLLRLARAVASRAEDASESKADDARLWFQAVNATSNIATVLVERILSQSPNHASTPELVPRLQRALEIAASTYQLALVFTDSDSAQAQDIPAELNITTVLAGLASQVDALSKWEIFVGVDLDNTKSKCSDLQETIQLHRQLLLTTASQALFLLRVLALTQGRPGSNFPADAGLFDPMVWLRELLDSNGYLEAAHIPEYREPLMALTALLWLLAKHHHNHRRQSGEPNNSSSMLLSIDQLEALFTAYNATLSLADQCFLAIFNEYEVITGGQSLNGIAYLFGDRIARTRSKERFDRERFGIERKEASPDDFVDAAIANRAIECIDDQRLRRTLARYMPGQDIMVDGYRQLGDQPTLDRIKHMLVPQSRVAAYQDDQEEASDLYDLRFLLPWACHVLKFAQSIDLRLLIERGIAEIGVMCLSSEFEHMRDAGYQFMDGLYTAIQSSTLRERVQLLSVLDPLKNAITERDPPQRVPFIIIMFIATALVTTLRPEQSVYPTIQGFLLKSPVLDLSSVPLFYRALFSASPSARRERNYVLRLIASGSGAYHADYSVFHRRNTLEHMLSLVPTPIADNSAARTVLAFLFNFTSRHNAFGLERATVVQNGIVLTWMHQHVLQEANYLCRAAMKVASAAAVVTYSPTSSESHGIGVSKSKLNNYPRWLNTAQNMLALLRLVLRTVANTPSAVYTARPDDEAMHTSTLRLFKHHWTLHGGKAQILPLAQTTIIAILRESLNALQHIPPLPSPSGLENSNGGHIIRRTPLVAQHSANVTLALLRVIADTLSLLWQMQLLEDPISASSQLRDPL</sequence>
<name>A0ACC1HDG3_9FUNG</name>
<dbReference type="Proteomes" id="UP001145114">
    <property type="component" value="Unassembled WGS sequence"/>
</dbReference>
<keyword evidence="2" id="KW-1185">Reference proteome</keyword>
<feature type="non-terminal residue" evidence="1">
    <location>
        <position position="1"/>
    </location>
</feature>
<evidence type="ECO:0000313" key="2">
    <source>
        <dbReference type="Proteomes" id="UP001145114"/>
    </source>
</evidence>
<evidence type="ECO:0000313" key="1">
    <source>
        <dbReference type="EMBL" id="KAJ1674376.1"/>
    </source>
</evidence>
<accession>A0ACC1HDG3</accession>
<organism evidence="1 2">
    <name type="scientific">Spiromyces aspiralis</name>
    <dbReference type="NCBI Taxonomy" id="68401"/>
    <lineage>
        <taxon>Eukaryota</taxon>
        <taxon>Fungi</taxon>
        <taxon>Fungi incertae sedis</taxon>
        <taxon>Zoopagomycota</taxon>
        <taxon>Kickxellomycotina</taxon>
        <taxon>Kickxellomycetes</taxon>
        <taxon>Kickxellales</taxon>
        <taxon>Kickxellaceae</taxon>
        <taxon>Spiromyces</taxon>
    </lineage>
</organism>